<feature type="repeat" description="WD" evidence="3">
    <location>
        <begin position="1167"/>
        <end position="1208"/>
    </location>
</feature>
<dbReference type="InterPro" id="IPR027417">
    <property type="entry name" value="P-loop_NTPase"/>
</dbReference>
<dbReference type="InterPro" id="IPR011047">
    <property type="entry name" value="Quinoprotein_ADH-like_sf"/>
</dbReference>
<evidence type="ECO:0000313" key="7">
    <source>
        <dbReference type="Proteomes" id="UP001642409"/>
    </source>
</evidence>
<dbReference type="Proteomes" id="UP001642409">
    <property type="component" value="Unassembled WGS sequence"/>
</dbReference>
<dbReference type="SMART" id="SM00320">
    <property type="entry name" value="WD40"/>
    <property type="match status" value="7"/>
</dbReference>
<proteinExistence type="predicted"/>
<dbReference type="SUPFAM" id="SSF50998">
    <property type="entry name" value="Quinoprotein alcohol dehydrogenase-like"/>
    <property type="match status" value="1"/>
</dbReference>
<dbReference type="Pfam" id="PF00805">
    <property type="entry name" value="Pentapeptide"/>
    <property type="match status" value="1"/>
</dbReference>
<sequence>MGCASGQLQDINNQNADIKQHQSQQIQIKFEMNDKRMIQLITQLQATDSGNKSKQKSIIHEIQLKSLEYAASCANPIQIFGKLLDLVIDESGNPNYGLGSFFQKEILHIAQIFMHQVYQQNKQGIIIAQETKLNWKDRIKSIRNIIQKSSVDAIGLEYEIDCIEAAINVLGMRQLDLKDKVLTYANIIITRIKEAASMNFSSLIQAGKDIISQVGDIALNKINETWFLTVMTNYYTLYLLKQKPEHINFVVQQLLNYMADWHVIYSGLDVVESHLEVNQVEVESIIQIIMKLSLLNQGINSWRIRNRVAELCIRNSIVKFPVEKFKLVYLQMMNNETNPKVQATLQNADYIKTQKKALRECWEQNQSQEDDELDRLGKNLQQIQEFIQNQTTEQLSSEEKERFEELLQQTKQRITLTTQMHQLIDVKSQKLEHLSDLTNKQEKFLQQIQSRLCKVENVVCGRTINELVGSIYDHYQQEKEEWKQRLSMYIPEKGVVDAKNIGDISQVIDVDEQIHNFLKDDNKKSMLIQGGAGTGKTIYCQYLITNLLESRKIVPIFITLPQLQNWEKQMVEETLQELKLSQVEIQKLLESKTQILFIIDGYDEVRSYKCLYNTNNLLNWNCKAIFTCRSSHLAGDPSYYKYFISSKSAFQEVILVHFNDQQINDYLERFVQKSQTKLVWNWKMYRTHVDTIPGLRELVQNPFILSMIVTVLPKLVSKRTTNQNREKLISLDLYEEFVKQWFEKEEEKMLTNNVATDVSDLQKEYEDYSLTLATKMIDALKTVVEYSTDKQNQWKAFFDPNNPRTTTIRRGAPLNTSSKFYSFIHKSIQEYFVAKNGQKQVQQLTVQLDDSSLKCSFNQHLVIDKGVFGFYSEIIQRYPEFKKQLFQIIEMSKTDERVSIAAANAITILNVANESLRDKDFRNVRIPGANLSLAMLEGSDFTGADLSNVDFQSAWLVNVKFNGSNMSNVEFGQRANISTQSAVLCTIFDQTEKHIVCSLRNGKIQVFEVNSLELLREFQHNDNVIEILFDQKYMYCREYSNICVYSTDWELIRTIPFQAEIEQISISPDNRILCVSGGIIYVFRDLQLLFQIKSKTMFAFFTNSSIISLNYDQTITNYNNEELIDNQPLTAELKLTQYCSETQMLATANDMEIEIYSANTLQKVIVLKGNVTIVTSMKFSDDGEYLLSGSEYGQVILWHVKTGDKIKVIEAHSNLVSSVSLKHYILSAGFDQKIKMFNIFSKQPIKILEGHTSEVVRVLFTHDKKYIVSCGMDSYVIVWSASDGKLIKKLQHSDKVTFIQVSSCDKFLISAELSQQVRIWDLQSGKCIHSFKLHLSSVDFHSNNFIICSQFGECCLFNVIDLNRIQLSSNKKLCRFNQNGSLVALVDEKTVQIFEQKTYKMIQEINEQNVNYVVFKGNKLYTSSDLNQVESWDLNSNIVEESETETDIKQLFKQENNRINEKGHKILKHDFSCIKLVDQEDKLIWVSGQFNLHLTGCQLEDIRNLSVENHMLMRQQQLIQPTEE</sequence>
<feature type="domain" description="Anaphase-promoting complex subunit 4-like WD40" evidence="5">
    <location>
        <begin position="1137"/>
        <end position="1220"/>
    </location>
</feature>
<dbReference type="InterPro" id="IPR007111">
    <property type="entry name" value="NACHT_NTPase"/>
</dbReference>
<name>A0ABP1GSC3_9EUKA</name>
<dbReference type="Pfam" id="PF12894">
    <property type="entry name" value="ANAPC4_WD40"/>
    <property type="match status" value="1"/>
</dbReference>
<evidence type="ECO:0000259" key="4">
    <source>
        <dbReference type="Pfam" id="PF05729"/>
    </source>
</evidence>
<evidence type="ECO:0000256" key="2">
    <source>
        <dbReference type="ARBA" id="ARBA00022737"/>
    </source>
</evidence>
<reference evidence="6 7" key="1">
    <citation type="submission" date="2024-07" db="EMBL/GenBank/DDBJ databases">
        <authorList>
            <person name="Akdeniz Z."/>
        </authorList>
    </citation>
    <scope>NUCLEOTIDE SEQUENCE [LARGE SCALE GENOMIC DNA]</scope>
</reference>
<keyword evidence="7" id="KW-1185">Reference proteome</keyword>
<dbReference type="Gene3D" id="2.160.20.80">
    <property type="entry name" value="E3 ubiquitin-protein ligase SopA"/>
    <property type="match status" value="1"/>
</dbReference>
<dbReference type="CDD" id="cd00200">
    <property type="entry name" value="WD40"/>
    <property type="match status" value="1"/>
</dbReference>
<dbReference type="SUPFAM" id="SSF52540">
    <property type="entry name" value="P-loop containing nucleoside triphosphate hydrolases"/>
    <property type="match status" value="1"/>
</dbReference>
<dbReference type="PANTHER" id="PTHR19848:SF8">
    <property type="entry name" value="F-BOX AND WD REPEAT DOMAIN CONTAINING 7"/>
    <property type="match status" value="1"/>
</dbReference>
<dbReference type="Gene3D" id="3.40.50.300">
    <property type="entry name" value="P-loop containing nucleotide triphosphate hydrolases"/>
    <property type="match status" value="1"/>
</dbReference>
<dbReference type="Pfam" id="PF05729">
    <property type="entry name" value="NACHT"/>
    <property type="match status" value="1"/>
</dbReference>
<feature type="repeat" description="WD" evidence="3">
    <location>
        <begin position="1248"/>
        <end position="1289"/>
    </location>
</feature>
<keyword evidence="2" id="KW-0677">Repeat</keyword>
<evidence type="ECO:0000313" key="6">
    <source>
        <dbReference type="EMBL" id="CAL5978666.1"/>
    </source>
</evidence>
<protein>
    <submittedName>
        <fullName evidence="6">Pentapeptide_repeats-containing protein</fullName>
    </submittedName>
</protein>
<dbReference type="SUPFAM" id="SSF141571">
    <property type="entry name" value="Pentapeptide repeat-like"/>
    <property type="match status" value="1"/>
</dbReference>
<evidence type="ECO:0000259" key="5">
    <source>
        <dbReference type="Pfam" id="PF12894"/>
    </source>
</evidence>
<organism evidence="6 7">
    <name type="scientific">Hexamita inflata</name>
    <dbReference type="NCBI Taxonomy" id="28002"/>
    <lineage>
        <taxon>Eukaryota</taxon>
        <taxon>Metamonada</taxon>
        <taxon>Diplomonadida</taxon>
        <taxon>Hexamitidae</taxon>
        <taxon>Hexamitinae</taxon>
        <taxon>Hexamita</taxon>
    </lineage>
</organism>
<dbReference type="SUPFAM" id="SSF50978">
    <property type="entry name" value="WD40 repeat-like"/>
    <property type="match status" value="1"/>
</dbReference>
<gene>
    <name evidence="6" type="ORF">HINF_LOCUS4895</name>
</gene>
<dbReference type="PROSITE" id="PS50082">
    <property type="entry name" value="WD_REPEATS_2"/>
    <property type="match status" value="3"/>
</dbReference>
<dbReference type="InterPro" id="IPR024977">
    <property type="entry name" value="Apc4-like_WD40_dom"/>
</dbReference>
<feature type="repeat" description="WD" evidence="3">
    <location>
        <begin position="1289"/>
        <end position="1330"/>
    </location>
</feature>
<evidence type="ECO:0000256" key="1">
    <source>
        <dbReference type="ARBA" id="ARBA00022574"/>
    </source>
</evidence>
<keyword evidence="1 3" id="KW-0853">WD repeat</keyword>
<feature type="domain" description="NACHT" evidence="4">
    <location>
        <begin position="526"/>
        <end position="670"/>
    </location>
</feature>
<dbReference type="Pfam" id="PF00400">
    <property type="entry name" value="WD40"/>
    <property type="match status" value="2"/>
</dbReference>
<dbReference type="PROSITE" id="PS50294">
    <property type="entry name" value="WD_REPEATS_REGION"/>
    <property type="match status" value="2"/>
</dbReference>
<dbReference type="InterPro" id="IPR001646">
    <property type="entry name" value="5peptide_repeat"/>
</dbReference>
<dbReference type="InterPro" id="IPR036322">
    <property type="entry name" value="WD40_repeat_dom_sf"/>
</dbReference>
<dbReference type="PANTHER" id="PTHR19848">
    <property type="entry name" value="WD40 REPEAT PROTEIN"/>
    <property type="match status" value="1"/>
</dbReference>
<accession>A0ABP1GSC3</accession>
<dbReference type="InterPro" id="IPR015943">
    <property type="entry name" value="WD40/YVTN_repeat-like_dom_sf"/>
</dbReference>
<evidence type="ECO:0000256" key="3">
    <source>
        <dbReference type="PROSITE-ProRule" id="PRU00221"/>
    </source>
</evidence>
<comment type="caution">
    <text evidence="6">The sequence shown here is derived from an EMBL/GenBank/DDBJ whole genome shotgun (WGS) entry which is preliminary data.</text>
</comment>
<dbReference type="Gene3D" id="2.130.10.10">
    <property type="entry name" value="YVTN repeat-like/Quinoprotein amine dehydrogenase"/>
    <property type="match status" value="3"/>
</dbReference>
<dbReference type="EMBL" id="CAXDID020000009">
    <property type="protein sequence ID" value="CAL5978666.1"/>
    <property type="molecule type" value="Genomic_DNA"/>
</dbReference>
<dbReference type="InterPro" id="IPR001680">
    <property type="entry name" value="WD40_rpt"/>
</dbReference>